<comment type="similarity">
    <text evidence="1">Belongs to the short-chain dehydrogenases/reductases (SDR) family.</text>
</comment>
<dbReference type="InterPro" id="IPR020904">
    <property type="entry name" value="Sc_DH/Rdtase_CS"/>
</dbReference>
<evidence type="ECO:0000256" key="2">
    <source>
        <dbReference type="ARBA" id="ARBA00023002"/>
    </source>
</evidence>
<keyword evidence="2 3" id="KW-0560">Oxidoreductase</keyword>
<dbReference type="KEGG" id="sbae:DSM104329_05418"/>
<sequence>MTETADPATVPWPDSTPRFTGRVAVVTGSSSGHGRAIALRLAREGAAVVCTDLRKSPLPGGFEEDIDVDTDDVIARHGGRAEFLVADVTSASDLESAADRALESFGRLDVWVNNAGTFMGLASVLDESDEQFDRTVEINLRGTWLGCRAAAARMREQDVRGRSRGRIVNIGSIAGEIGQADIGGYSASKGAVHNLTRALAIELAPAQINVNAVAPGYFPTAMNRVFWDDPEALAGVQELHPLPLGVPDDIAAAVAFFGSDDAAFVTGTILPVDGGVTAK</sequence>
<dbReference type="PRINTS" id="PR00081">
    <property type="entry name" value="GDHRDH"/>
</dbReference>
<organism evidence="3 4">
    <name type="scientific">Capillimicrobium parvum</name>
    <dbReference type="NCBI Taxonomy" id="2884022"/>
    <lineage>
        <taxon>Bacteria</taxon>
        <taxon>Bacillati</taxon>
        <taxon>Actinomycetota</taxon>
        <taxon>Thermoleophilia</taxon>
        <taxon>Solirubrobacterales</taxon>
        <taxon>Capillimicrobiaceae</taxon>
        <taxon>Capillimicrobium</taxon>
    </lineage>
</organism>
<dbReference type="PROSITE" id="PS00061">
    <property type="entry name" value="ADH_SHORT"/>
    <property type="match status" value="1"/>
</dbReference>
<dbReference type="Pfam" id="PF13561">
    <property type="entry name" value="adh_short_C2"/>
    <property type="match status" value="1"/>
</dbReference>
<evidence type="ECO:0000313" key="4">
    <source>
        <dbReference type="Proteomes" id="UP001162834"/>
    </source>
</evidence>
<dbReference type="AlphaFoldDB" id="A0A9E7C2X6"/>
<dbReference type="EC" id="1.1.1.163" evidence="3"/>
<accession>A0A9E7C2X6</accession>
<dbReference type="CDD" id="cd05233">
    <property type="entry name" value="SDR_c"/>
    <property type="match status" value="1"/>
</dbReference>
<dbReference type="NCBIfam" id="NF005559">
    <property type="entry name" value="PRK07231.1"/>
    <property type="match status" value="1"/>
</dbReference>
<dbReference type="SUPFAM" id="SSF51735">
    <property type="entry name" value="NAD(P)-binding Rossmann-fold domains"/>
    <property type="match status" value="1"/>
</dbReference>
<dbReference type="RefSeq" id="WP_259312997.1">
    <property type="nucleotide sequence ID" value="NZ_CP087164.1"/>
</dbReference>
<reference evidence="3" key="1">
    <citation type="journal article" date="2022" name="Int. J. Syst. Evol. Microbiol.">
        <title>Pseudomonas aegrilactucae sp. nov. and Pseudomonas morbosilactucae sp. nov., pathogens causing bacterial rot of lettuce in Japan.</title>
        <authorList>
            <person name="Sawada H."/>
            <person name="Fujikawa T."/>
            <person name="Satou M."/>
        </authorList>
    </citation>
    <scope>NUCLEOTIDE SEQUENCE</scope>
    <source>
        <strain evidence="3">0166_1</strain>
    </source>
</reference>
<dbReference type="PRINTS" id="PR00080">
    <property type="entry name" value="SDRFAMILY"/>
</dbReference>
<dbReference type="PANTHER" id="PTHR42760:SF124">
    <property type="entry name" value="SHORT-CHAIN DEHYDROGENASE_REDUCTASE"/>
    <property type="match status" value="1"/>
</dbReference>
<evidence type="ECO:0000256" key="1">
    <source>
        <dbReference type="ARBA" id="ARBA00006484"/>
    </source>
</evidence>
<dbReference type="Proteomes" id="UP001162834">
    <property type="component" value="Chromosome"/>
</dbReference>
<gene>
    <name evidence="3" type="primary">cpnA</name>
    <name evidence="3" type="ORF">DSM104329_05418</name>
</gene>
<dbReference type="InterPro" id="IPR002347">
    <property type="entry name" value="SDR_fam"/>
</dbReference>
<dbReference type="PANTHER" id="PTHR42760">
    <property type="entry name" value="SHORT-CHAIN DEHYDROGENASES/REDUCTASES FAMILY MEMBER"/>
    <property type="match status" value="1"/>
</dbReference>
<protein>
    <submittedName>
        <fullName evidence="3">Cyclopentanol dehydrogenase</fullName>
        <ecNumber evidence="3">1.1.1.163</ecNumber>
    </submittedName>
</protein>
<proteinExistence type="inferred from homology"/>
<dbReference type="GO" id="GO:0055041">
    <property type="term" value="F:cyclopentanol dehydrogenase activity"/>
    <property type="evidence" value="ECO:0007669"/>
    <property type="project" value="UniProtKB-EC"/>
</dbReference>
<dbReference type="EMBL" id="CP087164">
    <property type="protein sequence ID" value="UGS38986.1"/>
    <property type="molecule type" value="Genomic_DNA"/>
</dbReference>
<dbReference type="FunFam" id="3.40.50.720:FF:000084">
    <property type="entry name" value="Short-chain dehydrogenase reductase"/>
    <property type="match status" value="1"/>
</dbReference>
<name>A0A9E7C2X6_9ACTN</name>
<dbReference type="InterPro" id="IPR036291">
    <property type="entry name" value="NAD(P)-bd_dom_sf"/>
</dbReference>
<dbReference type="Gene3D" id="3.40.50.720">
    <property type="entry name" value="NAD(P)-binding Rossmann-like Domain"/>
    <property type="match status" value="1"/>
</dbReference>
<evidence type="ECO:0000313" key="3">
    <source>
        <dbReference type="EMBL" id="UGS38986.1"/>
    </source>
</evidence>
<keyword evidence="4" id="KW-1185">Reference proteome</keyword>